<dbReference type="OrthoDB" id="5659946at2"/>
<feature type="transmembrane region" description="Helical" evidence="1">
    <location>
        <begin position="56"/>
        <end position="74"/>
    </location>
</feature>
<evidence type="ECO:0000256" key="1">
    <source>
        <dbReference type="SAM" id="Phobius"/>
    </source>
</evidence>
<protein>
    <submittedName>
        <fullName evidence="2">Putative membrane protein (DUF2232)</fullName>
    </submittedName>
</protein>
<evidence type="ECO:0000313" key="3">
    <source>
        <dbReference type="Proteomes" id="UP000010816"/>
    </source>
</evidence>
<feature type="transmembrane region" description="Helical" evidence="1">
    <location>
        <begin position="204"/>
        <end position="224"/>
    </location>
</feature>
<sequence>MKSLARFAMRGRSQAALVAATGAVLSVLPIVGLFAALASAAVVALATLRQGAGEGALVTVFAGVGGGVLAWLALGSPLPALGFWLVYWLPVWGLAVVLGWSRSLSLALQAAALVALVALALVYLLIGGTSEVWSAMLEPVRQALTDAHVISAAESPQLMAQIAGWMPGLLTASVYLMVLVSLLLGRWWQSLLYGPGGFGAEYRALRIHPVVGLATIALHLIVVFTNGHWAVAGLVIVGTLLVLQGLAVLHALVLARNARPGWLVALYALFVLGFPLPQMVIAGIGLADLWADWRLRIERRKQDRQ</sequence>
<dbReference type="STRING" id="765912.Thimo_1511"/>
<keyword evidence="1" id="KW-1133">Transmembrane helix</keyword>
<dbReference type="EMBL" id="CP003051">
    <property type="protein sequence ID" value="AGA90296.1"/>
    <property type="molecule type" value="Genomic_DNA"/>
</dbReference>
<dbReference type="HOGENOM" id="CLU_075529_0_0_6"/>
<dbReference type="KEGG" id="tmb:Thimo_1511"/>
<keyword evidence="1" id="KW-0812">Transmembrane</keyword>
<feature type="transmembrane region" description="Helical" evidence="1">
    <location>
        <begin position="81"/>
        <end position="100"/>
    </location>
</feature>
<feature type="transmembrane region" description="Helical" evidence="1">
    <location>
        <begin position="231"/>
        <end position="253"/>
    </location>
</feature>
<proteinExistence type="predicted"/>
<reference evidence="2" key="1">
    <citation type="submission" date="2011-09" db="EMBL/GenBank/DDBJ databases">
        <title>Complete sequence of chromosome of Thioflavicoccus mobilis 8321.</title>
        <authorList>
            <consortium name="US DOE Joint Genome Institute"/>
            <person name="Lucas S."/>
            <person name="Han J."/>
            <person name="Lapidus A."/>
            <person name="Cheng J.-F."/>
            <person name="Goodwin L."/>
            <person name="Pitluck S."/>
            <person name="Peters L."/>
            <person name="Ovchinnikova G."/>
            <person name="Lu M."/>
            <person name="Detter J.C."/>
            <person name="Han C."/>
            <person name="Tapia R."/>
            <person name="Land M."/>
            <person name="Hauser L."/>
            <person name="Kyrpides N."/>
            <person name="Ivanova N."/>
            <person name="Pagani I."/>
            <person name="Vogl K."/>
            <person name="Liu Z."/>
            <person name="Imhoff J."/>
            <person name="Thiel V."/>
            <person name="Frigaard N.-U."/>
            <person name="Bryant D."/>
            <person name="Woyke T."/>
        </authorList>
    </citation>
    <scope>NUCLEOTIDE SEQUENCE [LARGE SCALE GENOMIC DNA]</scope>
    <source>
        <strain evidence="2">8321</strain>
    </source>
</reference>
<keyword evidence="3" id="KW-1185">Reference proteome</keyword>
<keyword evidence="1" id="KW-0472">Membrane</keyword>
<evidence type="ECO:0000313" key="2">
    <source>
        <dbReference type="EMBL" id="AGA90296.1"/>
    </source>
</evidence>
<organism evidence="2 3">
    <name type="scientific">Thioflavicoccus mobilis 8321</name>
    <dbReference type="NCBI Taxonomy" id="765912"/>
    <lineage>
        <taxon>Bacteria</taxon>
        <taxon>Pseudomonadati</taxon>
        <taxon>Pseudomonadota</taxon>
        <taxon>Gammaproteobacteria</taxon>
        <taxon>Chromatiales</taxon>
        <taxon>Chromatiaceae</taxon>
        <taxon>Thioflavicoccus</taxon>
    </lineage>
</organism>
<feature type="transmembrane region" description="Helical" evidence="1">
    <location>
        <begin position="265"/>
        <end position="291"/>
    </location>
</feature>
<dbReference type="eggNOG" id="ENOG50329TX">
    <property type="taxonomic scope" value="Bacteria"/>
</dbReference>
<dbReference type="AlphaFoldDB" id="L0GWD0"/>
<dbReference type="PATRIC" id="fig|765912.4.peg.1476"/>
<name>L0GWD0_9GAMM</name>
<feature type="transmembrane region" description="Helical" evidence="1">
    <location>
        <begin position="162"/>
        <end position="184"/>
    </location>
</feature>
<gene>
    <name evidence="2" type="ORF">Thimo_1511</name>
</gene>
<dbReference type="RefSeq" id="WP_015280437.1">
    <property type="nucleotide sequence ID" value="NC_019940.1"/>
</dbReference>
<accession>L0GWD0</accession>
<feature type="transmembrane region" description="Helical" evidence="1">
    <location>
        <begin position="106"/>
        <end position="126"/>
    </location>
</feature>
<dbReference type="Proteomes" id="UP000010816">
    <property type="component" value="Chromosome"/>
</dbReference>